<dbReference type="SUPFAM" id="SSF63380">
    <property type="entry name" value="Riboflavin synthase domain-like"/>
    <property type="match status" value="1"/>
</dbReference>
<dbReference type="Gene3D" id="2.40.30.10">
    <property type="entry name" value="Translation factors"/>
    <property type="match status" value="1"/>
</dbReference>
<dbReference type="EMBL" id="JBDIVE010000019">
    <property type="protein sequence ID" value="MEN3070713.1"/>
    <property type="molecule type" value="Genomic_DNA"/>
</dbReference>
<keyword evidence="2" id="KW-0411">Iron-sulfur</keyword>
<dbReference type="Gene3D" id="3.40.50.80">
    <property type="entry name" value="Nucleotide-binding domain of ferredoxin-NADP reductase (FNR) module"/>
    <property type="match status" value="1"/>
</dbReference>
<dbReference type="InterPro" id="IPR017927">
    <property type="entry name" value="FAD-bd_FR_type"/>
</dbReference>
<organism evidence="6 7">
    <name type="scientific">Uliginosibacterium sediminicola</name>
    <dbReference type="NCBI Taxonomy" id="2024550"/>
    <lineage>
        <taxon>Bacteria</taxon>
        <taxon>Pseudomonadati</taxon>
        <taxon>Pseudomonadota</taxon>
        <taxon>Betaproteobacteria</taxon>
        <taxon>Rhodocyclales</taxon>
        <taxon>Zoogloeaceae</taxon>
        <taxon>Uliginosibacterium</taxon>
    </lineage>
</organism>
<dbReference type="PANTHER" id="PTHR47354:SF5">
    <property type="entry name" value="PROTEIN RFBI"/>
    <property type="match status" value="1"/>
</dbReference>
<dbReference type="InterPro" id="IPR036010">
    <property type="entry name" value="2Fe-2S_ferredoxin-like_sf"/>
</dbReference>
<dbReference type="InterPro" id="IPR017938">
    <property type="entry name" value="Riboflavin_synthase-like_b-brl"/>
</dbReference>
<dbReference type="Pfam" id="PF00175">
    <property type="entry name" value="NAD_binding_1"/>
    <property type="match status" value="1"/>
</dbReference>
<accession>A0ABU9Z3R9</accession>
<comment type="cofactor">
    <cofactor evidence="1">
        <name>FAD</name>
        <dbReference type="ChEBI" id="CHEBI:57692"/>
    </cofactor>
</comment>
<dbReference type="PANTHER" id="PTHR47354">
    <property type="entry name" value="NADH OXIDOREDUCTASE HCR"/>
    <property type="match status" value="1"/>
</dbReference>
<dbReference type="Proteomes" id="UP001410394">
    <property type="component" value="Unassembled WGS sequence"/>
</dbReference>
<dbReference type="Pfam" id="PF00111">
    <property type="entry name" value="Fer2"/>
    <property type="match status" value="1"/>
</dbReference>
<keyword evidence="2" id="KW-0479">Metal-binding</keyword>
<feature type="domain" description="2Fe-2S ferredoxin-type" evidence="4">
    <location>
        <begin position="7"/>
        <end position="95"/>
    </location>
</feature>
<comment type="caution">
    <text evidence="6">The sequence shown here is derived from an EMBL/GenBank/DDBJ whole genome shotgun (WGS) entry which is preliminary data.</text>
</comment>
<dbReference type="PROSITE" id="PS00197">
    <property type="entry name" value="2FE2S_FER_1"/>
    <property type="match status" value="1"/>
</dbReference>
<protein>
    <submittedName>
        <fullName evidence="6">FAD-binding oxidoreductase</fullName>
    </submittedName>
</protein>
<dbReference type="PRINTS" id="PR00410">
    <property type="entry name" value="PHEHYDRXLASE"/>
</dbReference>
<dbReference type="Gene3D" id="3.10.20.30">
    <property type="match status" value="1"/>
</dbReference>
<dbReference type="SUPFAM" id="SSF54292">
    <property type="entry name" value="2Fe-2S ferredoxin-like"/>
    <property type="match status" value="1"/>
</dbReference>
<feature type="domain" description="FAD-binding FR-type" evidence="5">
    <location>
        <begin position="102"/>
        <end position="202"/>
    </location>
</feature>
<dbReference type="RefSeq" id="WP_345921491.1">
    <property type="nucleotide sequence ID" value="NZ_JBDIVE010000019.1"/>
</dbReference>
<evidence type="ECO:0000256" key="1">
    <source>
        <dbReference type="ARBA" id="ARBA00001974"/>
    </source>
</evidence>
<evidence type="ECO:0000256" key="2">
    <source>
        <dbReference type="ARBA" id="ARBA00022714"/>
    </source>
</evidence>
<dbReference type="Pfam" id="PF00970">
    <property type="entry name" value="FAD_binding_6"/>
    <property type="match status" value="1"/>
</dbReference>
<dbReference type="CDD" id="cd00207">
    <property type="entry name" value="fer2"/>
    <property type="match status" value="1"/>
</dbReference>
<evidence type="ECO:0000313" key="6">
    <source>
        <dbReference type="EMBL" id="MEN3070713.1"/>
    </source>
</evidence>
<dbReference type="InterPro" id="IPR006058">
    <property type="entry name" value="2Fe2S_fd_BS"/>
</dbReference>
<reference evidence="6 7" key="1">
    <citation type="journal article" date="2018" name="Int. J. Syst. Evol. Microbiol.">
        <title>Uliginosibacterium sediminicola sp. nov., isolated from freshwater sediment.</title>
        <authorList>
            <person name="Hwang W.M."/>
            <person name="Kim S.M."/>
            <person name="Kang K."/>
            <person name="Ahn T.Y."/>
        </authorList>
    </citation>
    <scope>NUCLEOTIDE SEQUENCE [LARGE SCALE GENOMIC DNA]</scope>
    <source>
        <strain evidence="6 7">M1-21</strain>
    </source>
</reference>
<dbReference type="InterPro" id="IPR001709">
    <property type="entry name" value="Flavoprot_Pyr_Nucl_cyt_Rdtase"/>
</dbReference>
<keyword evidence="2" id="KW-0001">2Fe-2S</keyword>
<sequence length="341" mass="36692">MSVIFMPNVTLASGAHFSADTGISLVDAAARAGFAFPYSCKTGRCSTCKCKVIEGETIALEPETGLSELEKAEGWILACVRSAQTDLCLDADCLEGVTLPPIKMLPSRISSIERLANDVVRVVLRLPPTSAFEFIPGQYVDIIGPNNVRRSYSLASADAQSKLLEFHIRAVEGGVFSDYWFSQAKPNDLLRLNGPLGTFFLRDTQDIDLIFLATGTGIAPIKAILETLSALPAEKAPRSVKVLWGGRTLSDLYFDVGSIPGRYDYISVLSRADDTWAGARGYVQQVLLDLGPDLKNSAVYACGSDSMIHSAKTLLIDAGLPAHRFYSDAFVSSAAHSSDKG</sequence>
<comment type="cofactor">
    <cofactor evidence="3">
        <name>[2Fe-2S] cluster</name>
        <dbReference type="ChEBI" id="CHEBI:190135"/>
    </cofactor>
</comment>
<proteinExistence type="predicted"/>
<dbReference type="InterPro" id="IPR039261">
    <property type="entry name" value="FNR_nucleotide-bd"/>
</dbReference>
<evidence type="ECO:0000256" key="3">
    <source>
        <dbReference type="ARBA" id="ARBA00034078"/>
    </source>
</evidence>
<dbReference type="InterPro" id="IPR001433">
    <property type="entry name" value="OxRdtase_FAD/NAD-bd"/>
</dbReference>
<dbReference type="PROSITE" id="PS51384">
    <property type="entry name" value="FAD_FR"/>
    <property type="match status" value="1"/>
</dbReference>
<evidence type="ECO:0000259" key="4">
    <source>
        <dbReference type="PROSITE" id="PS51085"/>
    </source>
</evidence>
<dbReference type="SUPFAM" id="SSF52343">
    <property type="entry name" value="Ferredoxin reductase-like, C-terminal NADP-linked domain"/>
    <property type="match status" value="1"/>
</dbReference>
<dbReference type="InterPro" id="IPR008333">
    <property type="entry name" value="Cbr1-like_FAD-bd_dom"/>
</dbReference>
<gene>
    <name evidence="6" type="ORF">ABDB84_19675</name>
</gene>
<dbReference type="InterPro" id="IPR050415">
    <property type="entry name" value="MRET"/>
</dbReference>
<dbReference type="InterPro" id="IPR001041">
    <property type="entry name" value="2Fe-2S_ferredoxin-type"/>
</dbReference>
<dbReference type="CDD" id="cd06189">
    <property type="entry name" value="flavin_oxioreductase"/>
    <property type="match status" value="1"/>
</dbReference>
<evidence type="ECO:0000259" key="5">
    <source>
        <dbReference type="PROSITE" id="PS51384"/>
    </source>
</evidence>
<dbReference type="PROSITE" id="PS51085">
    <property type="entry name" value="2FE2S_FER_2"/>
    <property type="match status" value="1"/>
</dbReference>
<keyword evidence="2" id="KW-0408">Iron</keyword>
<dbReference type="InterPro" id="IPR012675">
    <property type="entry name" value="Beta-grasp_dom_sf"/>
</dbReference>
<dbReference type="PRINTS" id="PR00371">
    <property type="entry name" value="FPNCR"/>
</dbReference>
<evidence type="ECO:0000313" key="7">
    <source>
        <dbReference type="Proteomes" id="UP001410394"/>
    </source>
</evidence>
<name>A0ABU9Z3R9_9RHOO</name>
<keyword evidence="7" id="KW-1185">Reference proteome</keyword>